<dbReference type="AlphaFoldDB" id="A0A4Y2R9D3"/>
<gene>
    <name evidence="1" type="ORF">AVEN_108531_1</name>
</gene>
<dbReference type="EMBL" id="BGPR01016251">
    <property type="protein sequence ID" value="GBN72374.1"/>
    <property type="molecule type" value="Genomic_DNA"/>
</dbReference>
<keyword evidence="2" id="KW-1185">Reference proteome</keyword>
<name>A0A4Y2R9D3_ARAVE</name>
<dbReference type="Proteomes" id="UP000499080">
    <property type="component" value="Unassembled WGS sequence"/>
</dbReference>
<sequence>MTRTTSELAPLLQTSEPHQQVDVWLPEYDLICNKPAYTADLQWNRVSNLELSGPKAEILPLERMLCLTNKKRERMLSLELLAYLHNMVHFRFSLVE</sequence>
<organism evidence="1 2">
    <name type="scientific">Araneus ventricosus</name>
    <name type="common">Orbweaver spider</name>
    <name type="synonym">Epeira ventricosa</name>
    <dbReference type="NCBI Taxonomy" id="182803"/>
    <lineage>
        <taxon>Eukaryota</taxon>
        <taxon>Metazoa</taxon>
        <taxon>Ecdysozoa</taxon>
        <taxon>Arthropoda</taxon>
        <taxon>Chelicerata</taxon>
        <taxon>Arachnida</taxon>
        <taxon>Araneae</taxon>
        <taxon>Araneomorphae</taxon>
        <taxon>Entelegynae</taxon>
        <taxon>Araneoidea</taxon>
        <taxon>Araneidae</taxon>
        <taxon>Araneus</taxon>
    </lineage>
</organism>
<proteinExistence type="predicted"/>
<accession>A0A4Y2R9D3</accession>
<comment type="caution">
    <text evidence="1">The sequence shown here is derived from an EMBL/GenBank/DDBJ whole genome shotgun (WGS) entry which is preliminary data.</text>
</comment>
<evidence type="ECO:0000313" key="1">
    <source>
        <dbReference type="EMBL" id="GBN72374.1"/>
    </source>
</evidence>
<evidence type="ECO:0000313" key="2">
    <source>
        <dbReference type="Proteomes" id="UP000499080"/>
    </source>
</evidence>
<reference evidence="1 2" key="1">
    <citation type="journal article" date="2019" name="Sci. Rep.">
        <title>Orb-weaving spider Araneus ventricosus genome elucidates the spidroin gene catalogue.</title>
        <authorList>
            <person name="Kono N."/>
            <person name="Nakamura H."/>
            <person name="Ohtoshi R."/>
            <person name="Moran D.A.P."/>
            <person name="Shinohara A."/>
            <person name="Yoshida Y."/>
            <person name="Fujiwara M."/>
            <person name="Mori M."/>
            <person name="Tomita M."/>
            <person name="Arakawa K."/>
        </authorList>
    </citation>
    <scope>NUCLEOTIDE SEQUENCE [LARGE SCALE GENOMIC DNA]</scope>
</reference>
<protein>
    <submittedName>
        <fullName evidence="1">Uncharacterized protein</fullName>
    </submittedName>
</protein>